<evidence type="ECO:0000256" key="6">
    <source>
        <dbReference type="ARBA" id="ARBA00023288"/>
    </source>
</evidence>
<dbReference type="Proteomes" id="UP001178354">
    <property type="component" value="Unassembled WGS sequence"/>
</dbReference>
<dbReference type="GO" id="GO:0009279">
    <property type="term" value="C:cell outer membrane"/>
    <property type="evidence" value="ECO:0007669"/>
    <property type="project" value="UniProtKB-SubCell"/>
</dbReference>
<reference evidence="7" key="1">
    <citation type="journal article" date="2010" name="Int. J. Syst. Evol. Microbiol.">
        <title>Porticoccus litoralis gen. nov., sp. nov., a gammaproteobacterium isolated from the Yellow Sea.</title>
        <authorList>
            <person name="Oh H.M."/>
            <person name="Kim H."/>
            <person name="Kim K.M."/>
            <person name="Min G.S."/>
            <person name="Cho J.C."/>
        </authorList>
    </citation>
    <scope>NUCLEOTIDE SEQUENCE</scope>
    <source>
        <strain evidence="7">DSM 25064</strain>
    </source>
</reference>
<evidence type="ECO:0000256" key="1">
    <source>
        <dbReference type="ARBA" id="ARBA00004459"/>
    </source>
</evidence>
<keyword evidence="3" id="KW-0472">Membrane</keyword>
<name>A0AAW8B3L8_9GAMM</name>
<evidence type="ECO:0000256" key="4">
    <source>
        <dbReference type="ARBA" id="ARBA00023139"/>
    </source>
</evidence>
<evidence type="ECO:0000256" key="3">
    <source>
        <dbReference type="ARBA" id="ARBA00023136"/>
    </source>
</evidence>
<sequence>MQQFFALVLLVALSLIGLTGCGNKGPLYLPPEPVEEIPAEVETPTDTEPS</sequence>
<keyword evidence="6 7" id="KW-0449">Lipoprotein</keyword>
<gene>
    <name evidence="7" type="ORF">Q8A57_05045</name>
</gene>
<keyword evidence="8" id="KW-1185">Reference proteome</keyword>
<dbReference type="NCBIfam" id="NF047847">
    <property type="entry name" value="SS_mature_LptM"/>
    <property type="match status" value="1"/>
</dbReference>
<dbReference type="Pfam" id="PF13627">
    <property type="entry name" value="LptM_cons"/>
    <property type="match status" value="1"/>
</dbReference>
<evidence type="ECO:0000313" key="7">
    <source>
        <dbReference type="EMBL" id="MDP1520331.1"/>
    </source>
</evidence>
<reference evidence="7" key="2">
    <citation type="submission" date="2023-08" db="EMBL/GenBank/DDBJ databases">
        <authorList>
            <person name="Luo J."/>
        </authorList>
    </citation>
    <scope>NUCLEOTIDE SEQUENCE</scope>
    <source>
        <strain evidence="7">DSM 25064</strain>
    </source>
</reference>
<dbReference type="EMBL" id="JAUUUU010000002">
    <property type="protein sequence ID" value="MDP1520331.1"/>
    <property type="molecule type" value="Genomic_DNA"/>
</dbReference>
<dbReference type="RefSeq" id="WP_305169898.1">
    <property type="nucleotide sequence ID" value="NZ_JAUUUU010000002.1"/>
</dbReference>
<dbReference type="AlphaFoldDB" id="A0AAW8B3L8"/>
<accession>A0AAW8B3L8</accession>
<evidence type="ECO:0000256" key="5">
    <source>
        <dbReference type="ARBA" id="ARBA00023237"/>
    </source>
</evidence>
<proteinExistence type="predicted"/>
<evidence type="ECO:0000313" key="8">
    <source>
        <dbReference type="Proteomes" id="UP001178354"/>
    </source>
</evidence>
<organism evidence="7 8">
    <name type="scientific">Porticoccus litoralis</name>
    <dbReference type="NCBI Taxonomy" id="434086"/>
    <lineage>
        <taxon>Bacteria</taxon>
        <taxon>Pseudomonadati</taxon>
        <taxon>Pseudomonadota</taxon>
        <taxon>Gammaproteobacteria</taxon>
        <taxon>Cellvibrionales</taxon>
        <taxon>Porticoccaceae</taxon>
        <taxon>Porticoccus</taxon>
    </lineage>
</organism>
<comment type="subcellular location">
    <subcellularLocation>
        <location evidence="1">Cell outer membrane</location>
        <topology evidence="1">Lipid-anchor</topology>
    </subcellularLocation>
</comment>
<protein>
    <submittedName>
        <fullName evidence="7">Lipoprotein</fullName>
    </submittedName>
</protein>
<keyword evidence="2" id="KW-0732">Signal</keyword>
<keyword evidence="5" id="KW-0998">Cell outer membrane</keyword>
<comment type="caution">
    <text evidence="7">The sequence shown here is derived from an EMBL/GenBank/DDBJ whole genome shotgun (WGS) entry which is preliminary data.</text>
</comment>
<dbReference type="InterPro" id="IPR032831">
    <property type="entry name" value="LptM_cons"/>
</dbReference>
<keyword evidence="4" id="KW-0564">Palmitate</keyword>
<evidence type="ECO:0000256" key="2">
    <source>
        <dbReference type="ARBA" id="ARBA00022729"/>
    </source>
</evidence>